<organism evidence="1 2">
    <name type="scientific">Catenaria anguillulae PL171</name>
    <dbReference type="NCBI Taxonomy" id="765915"/>
    <lineage>
        <taxon>Eukaryota</taxon>
        <taxon>Fungi</taxon>
        <taxon>Fungi incertae sedis</taxon>
        <taxon>Blastocladiomycota</taxon>
        <taxon>Blastocladiomycetes</taxon>
        <taxon>Blastocladiales</taxon>
        <taxon>Catenariaceae</taxon>
        <taxon>Catenaria</taxon>
    </lineage>
</organism>
<dbReference type="Proteomes" id="UP000193411">
    <property type="component" value="Unassembled WGS sequence"/>
</dbReference>
<dbReference type="EMBL" id="MCFL01000056">
    <property type="protein sequence ID" value="ORZ31726.1"/>
    <property type="molecule type" value="Genomic_DNA"/>
</dbReference>
<keyword evidence="2" id="KW-1185">Reference proteome</keyword>
<evidence type="ECO:0000313" key="1">
    <source>
        <dbReference type="EMBL" id="ORZ31726.1"/>
    </source>
</evidence>
<proteinExistence type="predicted"/>
<comment type="caution">
    <text evidence="1">The sequence shown here is derived from an EMBL/GenBank/DDBJ whole genome shotgun (WGS) entry which is preliminary data.</text>
</comment>
<sequence length="164" mass="18531">MINAHEYKHLPNKRKEKETIHLEKGHAHNKNYKHWETSISSPGSLVRHDALNSRSREGFCAPTRANGLVCARLFRVRRIVPMGMLVHFDDHEAVNASMTRNVMRAFPMPRCPNWLASRRRSTVPSGERWNKNGSLEKPLLNAKVSGASTTGKRLDGIGRPMSGL</sequence>
<evidence type="ECO:0000313" key="2">
    <source>
        <dbReference type="Proteomes" id="UP000193411"/>
    </source>
</evidence>
<dbReference type="AlphaFoldDB" id="A0A1Y2HAU6"/>
<accession>A0A1Y2HAU6</accession>
<protein>
    <submittedName>
        <fullName evidence="1">Uncharacterized protein</fullName>
    </submittedName>
</protein>
<gene>
    <name evidence="1" type="ORF">BCR44DRAFT_1487644</name>
</gene>
<name>A0A1Y2HAU6_9FUNG</name>
<reference evidence="1 2" key="1">
    <citation type="submission" date="2016-07" db="EMBL/GenBank/DDBJ databases">
        <title>Pervasive Adenine N6-methylation of Active Genes in Fungi.</title>
        <authorList>
            <consortium name="DOE Joint Genome Institute"/>
            <person name="Mondo S.J."/>
            <person name="Dannebaum R.O."/>
            <person name="Kuo R.C."/>
            <person name="Labutti K."/>
            <person name="Haridas S."/>
            <person name="Kuo A."/>
            <person name="Salamov A."/>
            <person name="Ahrendt S.R."/>
            <person name="Lipzen A."/>
            <person name="Sullivan W."/>
            <person name="Andreopoulos W.B."/>
            <person name="Clum A."/>
            <person name="Lindquist E."/>
            <person name="Daum C."/>
            <person name="Ramamoorthy G.K."/>
            <person name="Gryganskyi A."/>
            <person name="Culley D."/>
            <person name="Magnuson J.K."/>
            <person name="James T.Y."/>
            <person name="O'Malley M.A."/>
            <person name="Stajich J.E."/>
            <person name="Spatafora J.W."/>
            <person name="Visel A."/>
            <person name="Grigoriev I.V."/>
        </authorList>
    </citation>
    <scope>NUCLEOTIDE SEQUENCE [LARGE SCALE GENOMIC DNA]</scope>
    <source>
        <strain evidence="1 2">PL171</strain>
    </source>
</reference>